<dbReference type="InterPro" id="IPR002083">
    <property type="entry name" value="MATH/TRAF_dom"/>
</dbReference>
<dbReference type="SMART" id="SM00061">
    <property type="entry name" value="MATH"/>
    <property type="match status" value="2"/>
</dbReference>
<evidence type="ECO:0000313" key="3">
    <source>
        <dbReference type="EMBL" id="RID63141.1"/>
    </source>
</evidence>
<reference evidence="3 4" key="1">
    <citation type="submission" date="2018-06" db="EMBL/GenBank/DDBJ databases">
        <title>WGS assembly of Brassica rapa FPsc.</title>
        <authorList>
            <person name="Bowman J."/>
            <person name="Kohchi T."/>
            <person name="Yamato K."/>
            <person name="Jenkins J."/>
            <person name="Shu S."/>
            <person name="Ishizaki K."/>
            <person name="Yamaoka S."/>
            <person name="Nishihama R."/>
            <person name="Nakamura Y."/>
            <person name="Berger F."/>
            <person name="Adam C."/>
            <person name="Aki S."/>
            <person name="Althoff F."/>
            <person name="Araki T."/>
            <person name="Arteaga-Vazquez M."/>
            <person name="Balasubrmanian S."/>
            <person name="Bauer D."/>
            <person name="Boehm C."/>
            <person name="Briginshaw L."/>
            <person name="Caballero-Perez J."/>
            <person name="Catarino B."/>
            <person name="Chen F."/>
            <person name="Chiyoda S."/>
            <person name="Chovatia M."/>
            <person name="Davies K."/>
            <person name="Delmans M."/>
            <person name="Demura T."/>
            <person name="Dierschke T."/>
            <person name="Dolan L."/>
            <person name="Dorantes-Acosta A."/>
            <person name="Eklund D."/>
            <person name="Florent S."/>
            <person name="Flores-Sandoval E."/>
            <person name="Fujiyama A."/>
            <person name="Fukuzawa H."/>
            <person name="Galik B."/>
            <person name="Grimanelli D."/>
            <person name="Grimwood J."/>
            <person name="Grossniklaus U."/>
            <person name="Hamada T."/>
            <person name="Haseloff J."/>
            <person name="Hetherington A."/>
            <person name="Higo A."/>
            <person name="Hirakawa Y."/>
            <person name="Hundley H."/>
            <person name="Ikeda Y."/>
            <person name="Inoue K."/>
            <person name="Inoue S."/>
            <person name="Ishida S."/>
            <person name="Jia Q."/>
            <person name="Kakita M."/>
            <person name="Kanazawa T."/>
            <person name="Kawai Y."/>
            <person name="Kawashima T."/>
            <person name="Kennedy M."/>
            <person name="Kinose K."/>
            <person name="Kinoshita T."/>
            <person name="Kohara Y."/>
            <person name="Koide E."/>
            <person name="Komatsu K."/>
            <person name="Kopischke S."/>
            <person name="Kubo M."/>
            <person name="Kyozuka J."/>
            <person name="Lagercrantz U."/>
            <person name="Lin S."/>
            <person name="Lindquist E."/>
            <person name="Lipzen A."/>
            <person name="Lu C."/>
            <person name="Luna E."/>
            <person name="Martienssen R."/>
            <person name="Minamino N."/>
            <person name="Mizutani M."/>
            <person name="Mizutani M."/>
            <person name="Mochizuki N."/>
            <person name="Monte I."/>
            <person name="Mosher R."/>
            <person name="Nagasaki H."/>
            <person name="Nakagami H."/>
            <person name="Naramoto S."/>
            <person name="Nishitani K."/>
            <person name="Ohtani M."/>
            <person name="Okamoto T."/>
            <person name="Okumura M."/>
            <person name="Phillips J."/>
            <person name="Pollak B."/>
            <person name="Reinders A."/>
            <person name="Roevekamp M."/>
            <person name="Sano R."/>
            <person name="Sawa S."/>
            <person name="Schmid M."/>
            <person name="Shirakawa M."/>
            <person name="Solano R."/>
            <person name="Spunde A."/>
            <person name="Suetsugu N."/>
            <person name="Sugano S."/>
            <person name="Sugiyama A."/>
            <person name="Sun R."/>
            <person name="Suzuki Y."/>
            <person name="Takenaka M."/>
            <person name="Takezawa D."/>
            <person name="Tomogane H."/>
            <person name="Tsuzuki M."/>
            <person name="Ueda T."/>
            <person name="Umeda M."/>
            <person name="Ward J."/>
            <person name="Watanabe Y."/>
            <person name="Yazaki K."/>
            <person name="Yokoyama R."/>
            <person name="Yoshitake Y."/>
            <person name="Yotsui I."/>
            <person name="Zachgo S."/>
            <person name="Schmutz J."/>
        </authorList>
    </citation>
    <scope>NUCLEOTIDE SEQUENCE [LARGE SCALE GENOMIC DNA]</scope>
    <source>
        <strain evidence="4">cv. B-3</strain>
    </source>
</reference>
<sequence length="404" mass="46363">MKSRYTKTGSAVILLFCLFIITSASSSSFIQQVTDDFTTNLQLDDGDGPDPIQGEAHYFHTHVQDGDGPDPIQGEAHYLHNHDQEVSSRDYKVSASNAVVKGLRSRPPSSYSLKMESFNTLLKSKYSERYVSRPFSAAGYNWTLVVYPNGNKNDKGSGYLSLYAAIDNSTLAPHEEVYVDLRFYVFNKKEKKYFTIQDTDVWRYNNFKTMWGFSQVLPGYTFKSPYNGYLYDGDHCEFGVDVTTPTVFQTSELFTVANNFKTPTFTWRLLKFSTLLEDTYLSDTFSIGGRRWNIQVNPSGRDKGKGKALSMYLIVNHNEELRPFERIYVRAKLRVLNKFKFRNVERQIDNWFSRWETGRAYGWGSSEFVPLSNLKDSSKGFLVDDKLTVQVEIEAVSTTKYFPS</sequence>
<proteinExistence type="predicted"/>
<gene>
    <name evidence="3" type="ORF">BRARA_E02167</name>
</gene>
<accession>A0A397ZCE9</accession>
<organism evidence="3 4">
    <name type="scientific">Brassica campestris</name>
    <name type="common">Field mustard</name>
    <dbReference type="NCBI Taxonomy" id="3711"/>
    <lineage>
        <taxon>Eukaryota</taxon>
        <taxon>Viridiplantae</taxon>
        <taxon>Streptophyta</taxon>
        <taxon>Embryophyta</taxon>
        <taxon>Tracheophyta</taxon>
        <taxon>Spermatophyta</taxon>
        <taxon>Magnoliopsida</taxon>
        <taxon>eudicotyledons</taxon>
        <taxon>Gunneridae</taxon>
        <taxon>Pentapetalae</taxon>
        <taxon>rosids</taxon>
        <taxon>malvids</taxon>
        <taxon>Brassicales</taxon>
        <taxon>Brassicaceae</taxon>
        <taxon>Brassiceae</taxon>
        <taxon>Brassica</taxon>
    </lineage>
</organism>
<feature type="signal peptide" evidence="1">
    <location>
        <begin position="1"/>
        <end position="26"/>
    </location>
</feature>
<evidence type="ECO:0000256" key="1">
    <source>
        <dbReference type="SAM" id="SignalP"/>
    </source>
</evidence>
<evidence type="ECO:0000259" key="2">
    <source>
        <dbReference type="PROSITE" id="PS50144"/>
    </source>
</evidence>
<dbReference type="PANTHER" id="PTHR46162">
    <property type="entry name" value="TRAF-LIKE FAMILY PROTEIN"/>
    <property type="match status" value="1"/>
</dbReference>
<dbReference type="Proteomes" id="UP000264353">
    <property type="component" value="Chromosome A5"/>
</dbReference>
<evidence type="ECO:0000313" key="4">
    <source>
        <dbReference type="Proteomes" id="UP000264353"/>
    </source>
</evidence>
<dbReference type="Gene3D" id="2.60.210.10">
    <property type="entry name" value="Apoptosis, Tumor Necrosis Factor Receptor Associated Protein 2, Chain A"/>
    <property type="match status" value="2"/>
</dbReference>
<dbReference type="SMR" id="A0A397ZCE9"/>
<dbReference type="AlphaFoldDB" id="A0A397ZCE9"/>
<dbReference type="FunFam" id="2.60.210.10:FF:000013">
    <property type="entry name" value="TRAF-like family protein"/>
    <property type="match status" value="1"/>
</dbReference>
<dbReference type="InterPro" id="IPR008974">
    <property type="entry name" value="TRAF-like"/>
</dbReference>
<dbReference type="EMBL" id="CM010632">
    <property type="protein sequence ID" value="RID63141.1"/>
    <property type="molecule type" value="Genomic_DNA"/>
</dbReference>
<dbReference type="SUPFAM" id="SSF49599">
    <property type="entry name" value="TRAF domain-like"/>
    <property type="match status" value="2"/>
</dbReference>
<keyword evidence="1" id="KW-0732">Signal</keyword>
<name>A0A397ZCE9_BRACM</name>
<dbReference type="Pfam" id="PF22486">
    <property type="entry name" value="MATH_2"/>
    <property type="match status" value="2"/>
</dbReference>
<feature type="domain" description="MATH" evidence="2">
    <location>
        <begin position="262"/>
        <end position="393"/>
    </location>
</feature>
<feature type="chain" id="PRO_5017187753" description="MATH domain-containing protein" evidence="1">
    <location>
        <begin position="27"/>
        <end position="404"/>
    </location>
</feature>
<dbReference type="PANTHER" id="PTHR46162:SF46">
    <property type="entry name" value="MATH DOMAIN-CONTAINING PROTEIN"/>
    <property type="match status" value="1"/>
</dbReference>
<dbReference type="PROSITE" id="PS50144">
    <property type="entry name" value="MATH"/>
    <property type="match status" value="2"/>
</dbReference>
<feature type="domain" description="MATH" evidence="2">
    <location>
        <begin position="108"/>
        <end position="242"/>
    </location>
</feature>
<protein>
    <recommendedName>
        <fullName evidence="2">MATH domain-containing protein</fullName>
    </recommendedName>
</protein>
<dbReference type="CDD" id="cd00121">
    <property type="entry name" value="MATH"/>
    <property type="match status" value="2"/>
</dbReference>